<evidence type="ECO:0000313" key="2">
    <source>
        <dbReference type="EnsemblPlants" id="Zm00001eb116670_P002"/>
    </source>
</evidence>
<dbReference type="PANTHER" id="PTHR35546:SF24">
    <property type="entry name" value="F-BOX DOMAIN-CONTAINING PROTEIN"/>
    <property type="match status" value="1"/>
</dbReference>
<name>A0A804MWC2_MAIZE</name>
<reference evidence="2" key="2">
    <citation type="submission" date="2019-07" db="EMBL/GenBank/DDBJ databases">
        <authorList>
            <person name="Seetharam A."/>
            <person name="Woodhouse M."/>
            <person name="Cannon E."/>
        </authorList>
    </citation>
    <scope>NUCLEOTIDE SEQUENCE [LARGE SCALE GENOMIC DNA]</scope>
    <source>
        <strain evidence="2">cv. B73</strain>
    </source>
</reference>
<dbReference type="InterPro" id="IPR055290">
    <property type="entry name" value="At3g26010-like"/>
</dbReference>
<dbReference type="SMART" id="SM00256">
    <property type="entry name" value="FBOX"/>
    <property type="match status" value="1"/>
</dbReference>
<dbReference type="Gene3D" id="1.20.1280.50">
    <property type="match status" value="1"/>
</dbReference>
<accession>A0A804MWC2</accession>
<reference evidence="3" key="1">
    <citation type="submission" date="2015-12" db="EMBL/GenBank/DDBJ databases">
        <title>Update maize B73 reference genome by single molecule sequencing technologies.</title>
        <authorList>
            <consortium name="Maize Genome Sequencing Project"/>
            <person name="Ware D."/>
        </authorList>
    </citation>
    <scope>NUCLEOTIDE SEQUENCE [LARGE SCALE GENOMIC DNA]</scope>
    <source>
        <strain evidence="3">cv. B73</strain>
    </source>
</reference>
<dbReference type="Gramene" id="Zm00001eb116670_T005">
    <property type="protein sequence ID" value="Zm00001eb116670_P005"/>
    <property type="gene ID" value="Zm00001eb116670"/>
</dbReference>
<dbReference type="EnsemblPlants" id="Zm00001eb116670_T005">
    <property type="protein sequence ID" value="Zm00001eb116670_P005"/>
    <property type="gene ID" value="Zm00001eb116670"/>
</dbReference>
<organism evidence="2 3">
    <name type="scientific">Zea mays</name>
    <name type="common">Maize</name>
    <dbReference type="NCBI Taxonomy" id="4577"/>
    <lineage>
        <taxon>Eukaryota</taxon>
        <taxon>Viridiplantae</taxon>
        <taxon>Streptophyta</taxon>
        <taxon>Embryophyta</taxon>
        <taxon>Tracheophyta</taxon>
        <taxon>Spermatophyta</taxon>
        <taxon>Magnoliopsida</taxon>
        <taxon>Liliopsida</taxon>
        <taxon>Poales</taxon>
        <taxon>Poaceae</taxon>
        <taxon>PACMAD clade</taxon>
        <taxon>Panicoideae</taxon>
        <taxon>Andropogonodae</taxon>
        <taxon>Andropogoneae</taxon>
        <taxon>Tripsacinae</taxon>
        <taxon>Zea</taxon>
    </lineage>
</organism>
<dbReference type="Proteomes" id="UP000007305">
    <property type="component" value="Chromosome 2"/>
</dbReference>
<sequence>MGAMEDRSSKQAGAGLVAHLHDDLLVEILSRVPAKSICRFKCVSKAWLDLIAGPDHRKKLRQPMQGLIYMNPEKDRHSFSFLDLPLTVGSVPLDVADPAGFISFLTEQPGIHRLVLLDSCNGLILFQHLMELPHYNSLGYVVCNPTTKQWRAVPEPNCSSNVPMNYTYLAFDPTVSSHFHLVRFKKNREYMEPMSVHAYSSKTGIWTYSQTVKEEEEWQNQVYLSISNRCAFVNGFLHLLVWGSNKMQILIVDVQGRPRRMIRLPDAAAGNCEGCYCVYFGQSQGHLHCITKQLFDFNEEKYELSIWALQDYDAQEWVLKDTVSSLQLFGGNCPTSVALELYSEVASMHLDRNVVFFFSHCELRFIAYDMDSKEVSVFSSSKAIHRWKVGCYVPCFSPAPLK</sequence>
<dbReference type="SUPFAM" id="SSF81383">
    <property type="entry name" value="F-box domain"/>
    <property type="match status" value="1"/>
</dbReference>
<feature type="domain" description="F-box" evidence="1">
    <location>
        <begin position="20"/>
        <end position="60"/>
    </location>
</feature>
<dbReference type="CDD" id="cd22157">
    <property type="entry name" value="F-box_AtFBW1-like"/>
    <property type="match status" value="1"/>
</dbReference>
<evidence type="ECO:0000259" key="1">
    <source>
        <dbReference type="SMART" id="SM00256"/>
    </source>
</evidence>
<dbReference type="EnsemblPlants" id="Zm00001eb116670_T002">
    <property type="protein sequence ID" value="Zm00001eb116670_P002"/>
    <property type="gene ID" value="Zm00001eb116670"/>
</dbReference>
<dbReference type="InterPro" id="IPR036047">
    <property type="entry name" value="F-box-like_dom_sf"/>
</dbReference>
<dbReference type="NCBIfam" id="TIGR01640">
    <property type="entry name" value="F_box_assoc_1"/>
    <property type="match status" value="1"/>
</dbReference>
<dbReference type="InterPro" id="IPR017451">
    <property type="entry name" value="F-box-assoc_interact_dom"/>
</dbReference>
<proteinExistence type="predicted"/>
<dbReference type="InterPro" id="IPR056592">
    <property type="entry name" value="Beta-prop_At3g26010-like"/>
</dbReference>
<dbReference type="PANTHER" id="PTHR35546">
    <property type="entry name" value="F-BOX PROTEIN INTERACTION DOMAIN PROTEIN-RELATED"/>
    <property type="match status" value="1"/>
</dbReference>
<evidence type="ECO:0000313" key="3">
    <source>
        <dbReference type="Proteomes" id="UP000007305"/>
    </source>
</evidence>
<protein>
    <recommendedName>
        <fullName evidence="1">F-box domain-containing protein</fullName>
    </recommendedName>
</protein>
<keyword evidence="3" id="KW-1185">Reference proteome</keyword>
<dbReference type="Pfam" id="PF24750">
    <property type="entry name" value="b-prop_At3g26010-like"/>
    <property type="match status" value="1"/>
</dbReference>
<dbReference type="Gramene" id="Zm00001eb116670_T002">
    <property type="protein sequence ID" value="Zm00001eb116670_P002"/>
    <property type="gene ID" value="Zm00001eb116670"/>
</dbReference>
<dbReference type="InterPro" id="IPR001810">
    <property type="entry name" value="F-box_dom"/>
</dbReference>
<dbReference type="Pfam" id="PF00646">
    <property type="entry name" value="F-box"/>
    <property type="match status" value="1"/>
</dbReference>
<gene>
    <name evidence="2" type="primary">LOC100273406</name>
</gene>
<dbReference type="AlphaFoldDB" id="A0A804MWC2"/>
<reference evidence="2" key="3">
    <citation type="submission" date="2021-05" db="UniProtKB">
        <authorList>
            <consortium name="EnsemblPlants"/>
        </authorList>
    </citation>
    <scope>IDENTIFICATION</scope>
    <source>
        <strain evidence="2">cv. B73</strain>
    </source>
</reference>
<dbReference type="OrthoDB" id="738899at2759"/>